<accession>A0A0A8ZQR8</accession>
<evidence type="ECO:0000313" key="1">
    <source>
        <dbReference type="EMBL" id="JAD41779.1"/>
    </source>
</evidence>
<reference evidence="1" key="2">
    <citation type="journal article" date="2015" name="Data Brief">
        <title>Shoot transcriptome of the giant reed, Arundo donax.</title>
        <authorList>
            <person name="Barrero R.A."/>
            <person name="Guerrero F.D."/>
            <person name="Moolhuijzen P."/>
            <person name="Goolsby J.A."/>
            <person name="Tidwell J."/>
            <person name="Bellgard S.E."/>
            <person name="Bellgard M.I."/>
        </authorList>
    </citation>
    <scope>NUCLEOTIDE SEQUENCE</scope>
    <source>
        <tissue evidence="1">Shoot tissue taken approximately 20 cm above the soil surface</tissue>
    </source>
</reference>
<organism evidence="1">
    <name type="scientific">Arundo donax</name>
    <name type="common">Giant reed</name>
    <name type="synonym">Donax arundinaceus</name>
    <dbReference type="NCBI Taxonomy" id="35708"/>
    <lineage>
        <taxon>Eukaryota</taxon>
        <taxon>Viridiplantae</taxon>
        <taxon>Streptophyta</taxon>
        <taxon>Embryophyta</taxon>
        <taxon>Tracheophyta</taxon>
        <taxon>Spermatophyta</taxon>
        <taxon>Magnoliopsida</taxon>
        <taxon>Liliopsida</taxon>
        <taxon>Poales</taxon>
        <taxon>Poaceae</taxon>
        <taxon>PACMAD clade</taxon>
        <taxon>Arundinoideae</taxon>
        <taxon>Arundineae</taxon>
        <taxon>Arundo</taxon>
    </lineage>
</organism>
<dbReference type="EMBL" id="GBRH01256116">
    <property type="protein sequence ID" value="JAD41779.1"/>
    <property type="molecule type" value="Transcribed_RNA"/>
</dbReference>
<name>A0A0A8ZQR8_ARUDO</name>
<protein>
    <submittedName>
        <fullName evidence="1">Uncharacterized protein</fullName>
    </submittedName>
</protein>
<reference evidence="1" key="1">
    <citation type="submission" date="2014-09" db="EMBL/GenBank/DDBJ databases">
        <authorList>
            <person name="Magalhaes I.L.F."/>
            <person name="Oliveira U."/>
            <person name="Santos F.R."/>
            <person name="Vidigal T.H.D.A."/>
            <person name="Brescovit A.D."/>
            <person name="Santos A.J."/>
        </authorList>
    </citation>
    <scope>NUCLEOTIDE SEQUENCE</scope>
    <source>
        <tissue evidence="1">Shoot tissue taken approximately 20 cm above the soil surface</tissue>
    </source>
</reference>
<sequence length="13" mass="1599">MLFIKKVSVENKY</sequence>
<proteinExistence type="predicted"/>